<feature type="compositionally biased region" description="Basic and acidic residues" evidence="15">
    <location>
        <begin position="30"/>
        <end position="70"/>
    </location>
</feature>
<keyword evidence="9 14" id="KW-0175">Coiled coil</keyword>
<feature type="compositionally biased region" description="Basic and acidic residues" evidence="15">
    <location>
        <begin position="191"/>
        <end position="207"/>
    </location>
</feature>
<evidence type="ECO:0000256" key="14">
    <source>
        <dbReference type="SAM" id="Coils"/>
    </source>
</evidence>
<dbReference type="PhylomeDB" id="B3RX22"/>
<keyword evidence="8" id="KW-0282">Flagellum</keyword>
<keyword evidence="12" id="KW-0966">Cell projection</keyword>
<feature type="compositionally biased region" description="Low complexity" evidence="15">
    <location>
        <begin position="332"/>
        <end position="344"/>
    </location>
</feature>
<evidence type="ECO:0000256" key="13">
    <source>
        <dbReference type="ARBA" id="ARBA00047162"/>
    </source>
</evidence>
<feature type="compositionally biased region" description="Basic and acidic residues" evidence="15">
    <location>
        <begin position="165"/>
        <end position="183"/>
    </location>
</feature>
<dbReference type="InterPro" id="IPR026687">
    <property type="entry name" value="CCDC181"/>
</dbReference>
<evidence type="ECO:0000256" key="5">
    <source>
        <dbReference type="ARBA" id="ARBA00022306"/>
    </source>
</evidence>
<dbReference type="KEGG" id="tad:TRIADDRAFT_56966"/>
<gene>
    <name evidence="16" type="ORF">TRIADDRAFT_56966</name>
</gene>
<keyword evidence="10" id="KW-0969">Cilium</keyword>
<reference evidence="16 17" key="1">
    <citation type="journal article" date="2008" name="Nature">
        <title>The Trichoplax genome and the nature of placozoans.</title>
        <authorList>
            <person name="Srivastava M."/>
            <person name="Begovic E."/>
            <person name="Chapman J."/>
            <person name="Putnam N.H."/>
            <person name="Hellsten U."/>
            <person name="Kawashima T."/>
            <person name="Kuo A."/>
            <person name="Mitros T."/>
            <person name="Salamov A."/>
            <person name="Carpenter M.L."/>
            <person name="Signorovitch A.Y."/>
            <person name="Moreno M.A."/>
            <person name="Kamm K."/>
            <person name="Grimwood J."/>
            <person name="Schmutz J."/>
            <person name="Shapiro H."/>
            <person name="Grigoriev I.V."/>
            <person name="Buss L.W."/>
            <person name="Schierwater B."/>
            <person name="Dellaporta S.L."/>
            <person name="Rokhsar D.S."/>
        </authorList>
    </citation>
    <scope>NUCLEOTIDE SEQUENCE [LARGE SCALE GENOMIC DNA]</scope>
    <source>
        <strain evidence="16 17">Grell-BS-1999</strain>
    </source>
</reference>
<evidence type="ECO:0000256" key="11">
    <source>
        <dbReference type="ARBA" id="ARBA00023212"/>
    </source>
</evidence>
<dbReference type="InParanoid" id="B3RX22"/>
<comment type="subcellular location">
    <subcellularLocation>
        <location evidence="2">Cell projection</location>
        <location evidence="2">Cilium</location>
        <location evidence="2">Flagellum</location>
    </subcellularLocation>
    <subcellularLocation>
        <location evidence="3">Cytoplasm</location>
        <location evidence="3">Cytoskeleton</location>
    </subcellularLocation>
</comment>
<feature type="region of interest" description="Disordered" evidence="15">
    <location>
        <begin position="320"/>
        <end position="354"/>
    </location>
</feature>
<dbReference type="HOGENOM" id="CLU_435698_0_0_1"/>
<dbReference type="GO" id="GO:0005874">
    <property type="term" value="C:microtubule"/>
    <property type="evidence" value="ECO:0007669"/>
    <property type="project" value="UniProtKB-KW"/>
</dbReference>
<dbReference type="RefSeq" id="XP_002112684.1">
    <property type="nucleotide sequence ID" value="XM_002112648.1"/>
</dbReference>
<feature type="region of interest" description="Disordered" evidence="15">
    <location>
        <begin position="599"/>
        <end position="628"/>
    </location>
</feature>
<feature type="region of interest" description="Disordered" evidence="15">
    <location>
        <begin position="406"/>
        <end position="443"/>
    </location>
</feature>
<sequence length="628" mass="73932">MAIRAQEYNFPDSPDDGSRLNFESGNRWPNWRDREKDNFLNDSHADDYLLNGDEKSSRPSNDFKQRENAYNKWKNENNILSISSNRKNKSSASSDTWSNWREQEADLHNDDDNNQPRSDRRKSERDIKWGNWREQEAKLYNEDENNQPASNRRKSERDIKWGNWRDREKTESKSEAFDSDGMKHSQSWSNWREKENANNFDDKDKPNESNQSEMEPNKIENSLHKPMQWENWREMEKNNDSVKKFITDTIMENDEEEALKTIDIQPPSKNEPQNQNEISSTASEQIFKTIIGQELDYHIAPNPIESTIVTSQINNLQIASDEENKKEESSEISESSNEASSTIEDTPLQESNLQESDSVLIERGGQFELIGDKDMQAQQDDFSIQETASQPETNSLKETIAEILNGPAITKQSNNDTNNKSINTSSPSSPKPIRKKIIRPRTAPATIRRNNEYDYIQSSYGLTPYQKQLLAKKKRLLAEMEAERKLKEEETKRKAREDAEAAFRAWLQSKREEAFERRLQENNLDPEKERKKKELQAERCREVYQAWLRDKADRVKQARKLEDQQRQEEDAYKIEHSKRQCEKAFTLWLRRKAQEKKAEEMARIKFKRSQRRAKNKSQKPLQTKYVSE</sequence>
<evidence type="ECO:0000256" key="10">
    <source>
        <dbReference type="ARBA" id="ARBA00023069"/>
    </source>
</evidence>
<keyword evidence="6" id="KW-0963">Cytoplasm</keyword>
<dbReference type="PANTHER" id="PTHR14320">
    <property type="entry name" value="COILED-COIL DOMAIN-CONTAINING PROTEIN 181"/>
    <property type="match status" value="1"/>
</dbReference>
<evidence type="ECO:0000256" key="8">
    <source>
        <dbReference type="ARBA" id="ARBA00022846"/>
    </source>
</evidence>
<evidence type="ECO:0000256" key="4">
    <source>
        <dbReference type="ARBA" id="ARBA00005737"/>
    </source>
</evidence>
<accession>B3RX22</accession>
<dbReference type="Proteomes" id="UP000009022">
    <property type="component" value="Unassembled WGS sequence"/>
</dbReference>
<feature type="region of interest" description="Disordered" evidence="15">
    <location>
        <begin position="165"/>
        <end position="226"/>
    </location>
</feature>
<comment type="similarity">
    <text evidence="4">Belongs to the CCDC181 family.</text>
</comment>
<evidence type="ECO:0000256" key="9">
    <source>
        <dbReference type="ARBA" id="ARBA00023054"/>
    </source>
</evidence>
<evidence type="ECO:0000256" key="7">
    <source>
        <dbReference type="ARBA" id="ARBA00022701"/>
    </source>
</evidence>
<organism evidence="16 17">
    <name type="scientific">Trichoplax adhaerens</name>
    <name type="common">Trichoplax reptans</name>
    <dbReference type="NCBI Taxonomy" id="10228"/>
    <lineage>
        <taxon>Eukaryota</taxon>
        <taxon>Metazoa</taxon>
        <taxon>Placozoa</taxon>
        <taxon>Uniplacotomia</taxon>
        <taxon>Trichoplacea</taxon>
        <taxon>Trichoplacidae</taxon>
        <taxon>Trichoplax</taxon>
    </lineage>
</organism>
<feature type="region of interest" description="Disordered" evidence="15">
    <location>
        <begin position="105"/>
        <end position="124"/>
    </location>
</feature>
<comment type="subunit">
    <text evidence="13">Homodimer. Interacts with HOOK1. Interacts with HOOK2. Interacts with HOOK3.</text>
</comment>
<feature type="compositionally biased region" description="Basic residues" evidence="15">
    <location>
        <begin position="604"/>
        <end position="617"/>
    </location>
</feature>
<dbReference type="GeneID" id="6754336"/>
<feature type="compositionally biased region" description="Polar residues" evidence="15">
    <location>
        <begin position="618"/>
        <end position="628"/>
    </location>
</feature>
<keyword evidence="7" id="KW-0493">Microtubule</keyword>
<evidence type="ECO:0000256" key="3">
    <source>
        <dbReference type="ARBA" id="ARBA00004245"/>
    </source>
</evidence>
<dbReference type="OrthoDB" id="6288248at2759"/>
<dbReference type="EMBL" id="DS985245">
    <property type="protein sequence ID" value="EDV24794.1"/>
    <property type="molecule type" value="Genomic_DNA"/>
</dbReference>
<evidence type="ECO:0000256" key="1">
    <source>
        <dbReference type="ARBA" id="ARBA00002213"/>
    </source>
</evidence>
<evidence type="ECO:0000313" key="16">
    <source>
        <dbReference type="EMBL" id="EDV24794.1"/>
    </source>
</evidence>
<protein>
    <recommendedName>
        <fullName evidence="5">Coiled-coil domain-containing protein 181</fullName>
    </recommendedName>
</protein>
<feature type="coiled-coil region" evidence="14">
    <location>
        <begin position="466"/>
        <end position="499"/>
    </location>
</feature>
<proteinExistence type="inferred from homology"/>
<feature type="region of interest" description="Disordered" evidence="15">
    <location>
        <begin position="1"/>
        <end position="70"/>
    </location>
</feature>
<evidence type="ECO:0000313" key="17">
    <source>
        <dbReference type="Proteomes" id="UP000009022"/>
    </source>
</evidence>
<evidence type="ECO:0000256" key="6">
    <source>
        <dbReference type="ARBA" id="ARBA00022490"/>
    </source>
</evidence>
<evidence type="ECO:0000256" key="15">
    <source>
        <dbReference type="SAM" id="MobiDB-lite"/>
    </source>
</evidence>
<comment type="function">
    <text evidence="1">Microtubule-binding protein that localizes to the microtubular manchette of elongating spermatids.</text>
</comment>
<name>B3RX22_TRIAD</name>
<dbReference type="PANTHER" id="PTHR14320:SF2">
    <property type="entry name" value="COILED-COIL DOMAIN-CONTAINING PROTEIN 181"/>
    <property type="match status" value="1"/>
</dbReference>
<keyword evidence="11" id="KW-0206">Cytoskeleton</keyword>
<evidence type="ECO:0000256" key="2">
    <source>
        <dbReference type="ARBA" id="ARBA00004230"/>
    </source>
</evidence>
<evidence type="ECO:0000256" key="12">
    <source>
        <dbReference type="ARBA" id="ARBA00023273"/>
    </source>
</evidence>
<dbReference type="STRING" id="10228.B3RX22"/>
<feature type="compositionally biased region" description="Polar residues" evidence="15">
    <location>
        <begin position="410"/>
        <end position="424"/>
    </location>
</feature>
<dbReference type="GO" id="GO:0031514">
    <property type="term" value="C:motile cilium"/>
    <property type="evidence" value="ECO:0007669"/>
    <property type="project" value="UniProtKB-SubCell"/>
</dbReference>
<dbReference type="CTD" id="6754336"/>
<keyword evidence="17" id="KW-1185">Reference proteome</keyword>
<dbReference type="GO" id="GO:0008017">
    <property type="term" value="F:microtubule binding"/>
    <property type="evidence" value="ECO:0007669"/>
    <property type="project" value="InterPro"/>
</dbReference>
<dbReference type="AlphaFoldDB" id="B3RX22"/>